<sequence length="522" mass="57087">MGPVVFRPATGEAASVRRTARAAAHRAGYPGDLLFHIRAESMDVCFELAGRILNAMAGAVTVVDEVHGFRFFDNRDLLGFVDGTENPSGPTAVSATAIGDEDPAFAGGCYVHVQKYVHDMRSWDSLSVTEQERVIGRTKLEDIELGDDVKPANSHVALNVVTDDDGAELKIVRHNMPFGEVGKSEYGTYFIGYSRAPEVTERMLHNMFLGEPPGNTDRILDFSTAVTGGLFFSPPWTSSTIHRPCPNHRHPLGRPRRPRRRFTLDRQPERNLPMNNLYRELAPVTEAAWAEIELEATRTFKRHLAGRRVVDVSGPGGPASAAVGTGRLIDVTAPTDGVIAHLRASKPLVRLRVPFTLSRNEIDDVERGSQDSDWDPVKAAAKKLAFVEDRTIFEGYAAASIEGIRSASSNRPLTLPEDPREIPDVISQALTELRLAGVDGPYSVLLAADVYTKVSETTEHGYPIREHLNRLVDGDIIWAPAIDGAFVLTTRGVTSTCSWAPMSRSAIPATTPTACSSTYRRP</sequence>
<evidence type="ECO:0000256" key="4">
    <source>
        <dbReference type="ARBA" id="ARBA00022559"/>
    </source>
</evidence>
<dbReference type="Pfam" id="PF20628">
    <property type="entry name" value="Dyp_perox_C"/>
    <property type="match status" value="1"/>
</dbReference>
<dbReference type="PANTHER" id="PTHR37165">
    <property type="entry name" value="PEPTIDASE U56 FAMILY"/>
    <property type="match status" value="1"/>
</dbReference>
<dbReference type="AlphaFoldDB" id="A0A7G1I2U7"/>
<dbReference type="InterPro" id="IPR011008">
    <property type="entry name" value="Dimeric_a/b-barrel"/>
</dbReference>
<evidence type="ECO:0000259" key="15">
    <source>
        <dbReference type="Pfam" id="PF20628"/>
    </source>
</evidence>
<feature type="domain" description="Dyp-type peroxidase C-terminal" evidence="15">
    <location>
        <begin position="73"/>
        <end position="236"/>
    </location>
</feature>
<organism evidence="16 17">
    <name type="scientific">Mycobacterium kansasii</name>
    <dbReference type="NCBI Taxonomy" id="1768"/>
    <lineage>
        <taxon>Bacteria</taxon>
        <taxon>Bacillati</taxon>
        <taxon>Actinomycetota</taxon>
        <taxon>Actinomycetes</taxon>
        <taxon>Mycobacteriales</taxon>
        <taxon>Mycobacteriaceae</taxon>
        <taxon>Mycobacterium</taxon>
    </lineage>
</organism>
<comment type="similarity">
    <text evidence="11">Belongs to the encapsulin family. Family 1 subfamily.</text>
</comment>
<reference evidence="16 17" key="1">
    <citation type="submission" date="2020-07" db="EMBL/GenBank/DDBJ databases">
        <title>Mycobacterium kansasii (former subtype) with zoonotic potential isolated from diseased indoor pet cat, Japan.</title>
        <authorList>
            <person name="Fukano H."/>
            <person name="Terazono T."/>
            <person name="Hoshino Y."/>
        </authorList>
    </citation>
    <scope>NUCLEOTIDE SEQUENCE [LARGE SCALE GENOMIC DNA]</scope>
    <source>
        <strain evidence="16 17">Kuro-I</strain>
    </source>
</reference>
<gene>
    <name evidence="16" type="ORF">NIIDMKKI_05830</name>
</gene>
<comment type="subcellular location">
    <subcellularLocation>
        <location evidence="2">Cell membrane</location>
    </subcellularLocation>
    <subcellularLocation>
        <location evidence="10">Encapsulin nanocompartment</location>
    </subcellularLocation>
</comment>
<dbReference type="GO" id="GO:0046872">
    <property type="term" value="F:metal ion binding"/>
    <property type="evidence" value="ECO:0007669"/>
    <property type="project" value="UniProtKB-KW"/>
</dbReference>
<dbReference type="GO" id="GO:0020037">
    <property type="term" value="F:heme binding"/>
    <property type="evidence" value="ECO:0007669"/>
    <property type="project" value="InterPro"/>
</dbReference>
<name>A0A7G1I2U7_MYCKA</name>
<feature type="domain" description="Dyp-type peroxidase N-terminal" evidence="14">
    <location>
        <begin position="27"/>
        <end position="70"/>
    </location>
</feature>
<evidence type="ECO:0000256" key="11">
    <source>
        <dbReference type="ARBA" id="ARBA00033743"/>
    </source>
</evidence>
<evidence type="ECO:0000256" key="3">
    <source>
        <dbReference type="ARBA" id="ARBA00022475"/>
    </source>
</evidence>
<dbReference type="InterPro" id="IPR006314">
    <property type="entry name" value="Dyp_peroxidase"/>
</dbReference>
<evidence type="ECO:0000256" key="1">
    <source>
        <dbReference type="ARBA" id="ARBA00001970"/>
    </source>
</evidence>
<dbReference type="SUPFAM" id="SSF54909">
    <property type="entry name" value="Dimeric alpha+beta barrel"/>
    <property type="match status" value="1"/>
</dbReference>
<dbReference type="GO" id="GO:0005886">
    <property type="term" value="C:plasma membrane"/>
    <property type="evidence" value="ECO:0007669"/>
    <property type="project" value="UniProtKB-SubCell"/>
</dbReference>
<comment type="cofactor">
    <cofactor evidence="1">
        <name>heme b</name>
        <dbReference type="ChEBI" id="CHEBI:60344"/>
    </cofactor>
</comment>
<dbReference type="InterPro" id="IPR051429">
    <property type="entry name" value="Encapsulin_nc"/>
</dbReference>
<dbReference type="NCBIfam" id="NF041155">
    <property type="entry name" value="encap_f1"/>
    <property type="match status" value="1"/>
</dbReference>
<accession>A0A7G1I2U7</accession>
<dbReference type="Gene3D" id="3.30.2400.30">
    <property type="match status" value="1"/>
</dbReference>
<evidence type="ECO:0000256" key="10">
    <source>
        <dbReference type="ARBA" id="ARBA00033738"/>
    </source>
</evidence>
<dbReference type="Pfam" id="PF04454">
    <property type="entry name" value="Linocin_M18"/>
    <property type="match status" value="1"/>
</dbReference>
<evidence type="ECO:0000256" key="2">
    <source>
        <dbReference type="ARBA" id="ARBA00004236"/>
    </source>
</evidence>
<keyword evidence="5" id="KW-0479">Metal-binding</keyword>
<evidence type="ECO:0000256" key="12">
    <source>
        <dbReference type="ARBA" id="ARBA00033787"/>
    </source>
</evidence>
<dbReference type="InterPro" id="IPR007544">
    <property type="entry name" value="ENCAP"/>
</dbReference>
<keyword evidence="4" id="KW-0575">Peroxidase</keyword>
<evidence type="ECO:0000256" key="9">
    <source>
        <dbReference type="ARBA" id="ARBA00025737"/>
    </source>
</evidence>
<evidence type="ECO:0000256" key="8">
    <source>
        <dbReference type="ARBA" id="ARBA00023136"/>
    </source>
</evidence>
<evidence type="ECO:0000259" key="14">
    <source>
        <dbReference type="Pfam" id="PF04261"/>
    </source>
</evidence>
<protein>
    <recommendedName>
        <fullName evidence="13">Type 1 encapsulin shell protein</fullName>
    </recommendedName>
</protein>
<dbReference type="PROSITE" id="PS51404">
    <property type="entry name" value="DYP_PEROXIDASE"/>
    <property type="match status" value="1"/>
</dbReference>
<dbReference type="NCBIfam" id="TIGR01413">
    <property type="entry name" value="Dyp_perox_fam"/>
    <property type="match status" value="1"/>
</dbReference>
<evidence type="ECO:0000313" key="16">
    <source>
        <dbReference type="EMBL" id="BCI85377.1"/>
    </source>
</evidence>
<dbReference type="FunFam" id="3.30.2320.10:FF:000001">
    <property type="entry name" value="Bacteriocin CFP29"/>
    <property type="match status" value="1"/>
</dbReference>
<dbReference type="Gene3D" id="3.30.2320.10">
    <property type="entry name" value="hypothetical protein PF0899 domain"/>
    <property type="match status" value="1"/>
</dbReference>
<evidence type="ECO:0000256" key="7">
    <source>
        <dbReference type="ARBA" id="ARBA00023004"/>
    </source>
</evidence>
<keyword evidence="12" id="KW-1284">Encapsulin nanocompartment</keyword>
<dbReference type="PANTHER" id="PTHR37165:SF1">
    <property type="entry name" value="TYPE 1 ENCAPSULIN SHELL PROTEIN"/>
    <property type="match status" value="1"/>
</dbReference>
<dbReference type="Pfam" id="PF04261">
    <property type="entry name" value="Dyp_perox_N"/>
    <property type="match status" value="1"/>
</dbReference>
<dbReference type="Proteomes" id="UP000516380">
    <property type="component" value="Chromosome"/>
</dbReference>
<keyword evidence="7" id="KW-0408">Iron</keyword>
<evidence type="ECO:0000313" key="17">
    <source>
        <dbReference type="Proteomes" id="UP000516380"/>
    </source>
</evidence>
<comment type="similarity">
    <text evidence="9">Belongs to the DyP-type peroxidase family.</text>
</comment>
<dbReference type="EMBL" id="AP023343">
    <property type="protein sequence ID" value="BCI85377.1"/>
    <property type="molecule type" value="Genomic_DNA"/>
</dbReference>
<dbReference type="InterPro" id="IPR048328">
    <property type="entry name" value="Dyp_perox_C"/>
</dbReference>
<dbReference type="GO" id="GO:0140737">
    <property type="term" value="C:encapsulin nanocompartment"/>
    <property type="evidence" value="ECO:0007669"/>
    <property type="project" value="UniProtKB-SubCell"/>
</dbReference>
<evidence type="ECO:0000256" key="6">
    <source>
        <dbReference type="ARBA" id="ARBA00023002"/>
    </source>
</evidence>
<evidence type="ECO:0000256" key="13">
    <source>
        <dbReference type="ARBA" id="ARBA00050023"/>
    </source>
</evidence>
<evidence type="ECO:0000256" key="5">
    <source>
        <dbReference type="ARBA" id="ARBA00022723"/>
    </source>
</evidence>
<keyword evidence="3" id="KW-1003">Cell membrane</keyword>
<keyword evidence="6" id="KW-0560">Oxidoreductase</keyword>
<dbReference type="InterPro" id="IPR048327">
    <property type="entry name" value="Dyp_perox_N"/>
</dbReference>
<keyword evidence="8" id="KW-0472">Membrane</keyword>
<dbReference type="GO" id="GO:0004601">
    <property type="term" value="F:peroxidase activity"/>
    <property type="evidence" value="ECO:0007669"/>
    <property type="project" value="UniProtKB-KW"/>
</dbReference>
<proteinExistence type="inferred from homology"/>
<keyword evidence="17" id="KW-1185">Reference proteome</keyword>